<keyword evidence="8" id="KW-1185">Reference proteome</keyword>
<keyword evidence="3 5" id="KW-0378">Hydrolase</keyword>
<keyword evidence="4 5" id="KW-0720">Serine protease</keyword>
<dbReference type="InterPro" id="IPR015500">
    <property type="entry name" value="Peptidase_S8_subtilisin-rel"/>
</dbReference>
<dbReference type="Proteomes" id="UP000621540">
    <property type="component" value="Unassembled WGS sequence"/>
</dbReference>
<dbReference type="EMBL" id="JACOQH010000005">
    <property type="protein sequence ID" value="MBC5753982.1"/>
    <property type="molecule type" value="Genomic_DNA"/>
</dbReference>
<dbReference type="Gene3D" id="3.40.50.200">
    <property type="entry name" value="Peptidase S8/S53 domain"/>
    <property type="match status" value="1"/>
</dbReference>
<proteinExistence type="inferred from homology"/>
<dbReference type="RefSeq" id="WP_186982203.1">
    <property type="nucleotide sequence ID" value="NZ_JACOQH010000005.1"/>
</dbReference>
<dbReference type="InterPro" id="IPR000209">
    <property type="entry name" value="Peptidase_S8/S53_dom"/>
</dbReference>
<feature type="active site" description="Charge relay system" evidence="5">
    <location>
        <position position="171"/>
    </location>
</feature>
<feature type="domain" description="Peptidase S8/S53" evidence="6">
    <location>
        <begin position="94"/>
        <end position="289"/>
    </location>
</feature>
<dbReference type="PROSITE" id="PS51892">
    <property type="entry name" value="SUBTILASE"/>
    <property type="match status" value="1"/>
</dbReference>
<feature type="active site" description="Charge relay system" evidence="5">
    <location>
        <position position="103"/>
    </location>
</feature>
<dbReference type="InterPro" id="IPR050131">
    <property type="entry name" value="Peptidase_S8_subtilisin-like"/>
</dbReference>
<dbReference type="PANTHER" id="PTHR43806">
    <property type="entry name" value="PEPTIDASE S8"/>
    <property type="match status" value="1"/>
</dbReference>
<dbReference type="InterPro" id="IPR036852">
    <property type="entry name" value="Peptidase_S8/S53_dom_sf"/>
</dbReference>
<protein>
    <submittedName>
        <fullName evidence="7">S8 family peptidase</fullName>
    </submittedName>
</protein>
<feature type="active site" description="Charge relay system" evidence="5">
    <location>
        <position position="495"/>
    </location>
</feature>
<dbReference type="CDD" id="cd07478">
    <property type="entry name" value="Peptidases_S8_CspA-like"/>
    <property type="match status" value="1"/>
</dbReference>
<dbReference type="InterPro" id="IPR017310">
    <property type="entry name" value="Pept_S8A_subtilisin_clostridia"/>
</dbReference>
<reference evidence="7 8" key="1">
    <citation type="submission" date="2020-08" db="EMBL/GenBank/DDBJ databases">
        <title>Genome public.</title>
        <authorList>
            <person name="Liu C."/>
            <person name="Sun Q."/>
        </authorList>
    </citation>
    <scope>NUCLEOTIDE SEQUENCE [LARGE SCALE GENOMIC DNA]</scope>
    <source>
        <strain evidence="7 8">BX0805</strain>
    </source>
</reference>
<keyword evidence="2 5" id="KW-0645">Protease</keyword>
<organism evidence="7 8">
    <name type="scientific">Roseburia yibonii</name>
    <dbReference type="NCBI Taxonomy" id="2763063"/>
    <lineage>
        <taxon>Bacteria</taxon>
        <taxon>Bacillati</taxon>
        <taxon>Bacillota</taxon>
        <taxon>Clostridia</taxon>
        <taxon>Lachnospirales</taxon>
        <taxon>Lachnospiraceae</taxon>
        <taxon>Roseburia</taxon>
    </lineage>
</organism>
<evidence type="ECO:0000256" key="4">
    <source>
        <dbReference type="ARBA" id="ARBA00022825"/>
    </source>
</evidence>
<dbReference type="SUPFAM" id="SSF52743">
    <property type="entry name" value="Subtilisin-like"/>
    <property type="match status" value="1"/>
</dbReference>
<evidence type="ECO:0000256" key="3">
    <source>
        <dbReference type="ARBA" id="ARBA00022801"/>
    </source>
</evidence>
<evidence type="ECO:0000313" key="8">
    <source>
        <dbReference type="Proteomes" id="UP000621540"/>
    </source>
</evidence>
<comment type="similarity">
    <text evidence="1 5">Belongs to the peptidase S8 family.</text>
</comment>
<dbReference type="Gene3D" id="2.60.120.1290">
    <property type="match status" value="1"/>
</dbReference>
<gene>
    <name evidence="7" type="ORF">H8Z76_08075</name>
</gene>
<dbReference type="Pfam" id="PF00082">
    <property type="entry name" value="Peptidase_S8"/>
    <property type="match status" value="2"/>
</dbReference>
<feature type="domain" description="Peptidase S8/S53" evidence="6">
    <location>
        <begin position="430"/>
        <end position="550"/>
    </location>
</feature>
<evidence type="ECO:0000256" key="2">
    <source>
        <dbReference type="ARBA" id="ARBA00022670"/>
    </source>
</evidence>
<dbReference type="PIRSF" id="PIRSF037894">
    <property type="entry name" value="Subtilisin_rel_CspABC"/>
    <property type="match status" value="1"/>
</dbReference>
<dbReference type="PANTHER" id="PTHR43806:SF11">
    <property type="entry name" value="CEREVISIN-RELATED"/>
    <property type="match status" value="1"/>
</dbReference>
<dbReference type="PRINTS" id="PR00723">
    <property type="entry name" value="SUBTILISIN"/>
</dbReference>
<accession>A0ABR7IAR2</accession>
<evidence type="ECO:0000256" key="1">
    <source>
        <dbReference type="ARBA" id="ARBA00011073"/>
    </source>
</evidence>
<dbReference type="InterPro" id="IPR034045">
    <property type="entry name" value="Pep_S8_CspA-like"/>
</dbReference>
<name>A0ABR7IAR2_9FIRM</name>
<comment type="caution">
    <text evidence="7">The sequence shown here is derived from an EMBL/GenBank/DDBJ whole genome shotgun (WGS) entry which is preliminary data.</text>
</comment>
<evidence type="ECO:0000313" key="7">
    <source>
        <dbReference type="EMBL" id="MBC5753982.1"/>
    </source>
</evidence>
<evidence type="ECO:0000256" key="5">
    <source>
        <dbReference type="PROSITE-ProRule" id="PRU01240"/>
    </source>
</evidence>
<sequence>MDCKEAVYSEDYYDLIIEYGSIGANTSVIPADCRQEINVAYSIGYFNRERLPDLNITDYTYSAIPQCFTLMDDAALSGSGILKVQNQPTLSLKGEGILLGFLDTGIDYQNPVFQNGPASSRIVSIWDQTIRDGRQPEGFLYGSEYRTEEINAALRSEDPLAFVPSVDEDGHGTFLAGVAAGSEDVPGDFSGAAPYADIAVVKLKPAKQNIRDFYFIPSDAVAYQENDVMAAIAYLNKLALEENRPLVLCIGLGTSMGSHGGTSPLCMYLNEIATLKNHVVVIAAGNEANARHHYYGTIMKHGDSETVEINVGENVRGFTAELWAKAPELYSVAIISPTGEQIRRIPVMQRNRVEYQFIFEETVVSVEYQMVGVRSGDLLVFFRFDRPTRGLWEIVVYAEDSIVEGHYHIWLPLRQFMSGDVIFLRSSPDVTLTVPSTAEVPMTAGAYDVQTGSLFLDSSRGFTAVGDIKPDYVAPGVNVYGPDLRNRYTTRTGTSAAAAVAAGGSALLLEWAIKRQYARNVNSVNIKNYILRGARREEGRTYPNKEWGYGVLDIYEALNKLRVL</sequence>
<evidence type="ECO:0000259" key="6">
    <source>
        <dbReference type="Pfam" id="PF00082"/>
    </source>
</evidence>